<dbReference type="InterPro" id="IPR010994">
    <property type="entry name" value="RuvA_2-like"/>
</dbReference>
<protein>
    <recommendedName>
        <fullName evidence="6">Holliday junction branch migration complex subunit RuvA</fullName>
    </recommendedName>
</protein>
<dbReference type="InterPro" id="IPR011114">
    <property type="entry name" value="RuvA_C"/>
</dbReference>
<dbReference type="AlphaFoldDB" id="A0A9D1QCC3"/>
<keyword evidence="5 6" id="KW-0234">DNA repair</keyword>
<dbReference type="GO" id="GO:0048476">
    <property type="term" value="C:Holliday junction resolvase complex"/>
    <property type="evidence" value="ECO:0007669"/>
    <property type="project" value="UniProtKB-UniRule"/>
</dbReference>
<reference evidence="9" key="1">
    <citation type="journal article" date="2021" name="PeerJ">
        <title>Extensive microbial diversity within the chicken gut microbiome revealed by metagenomics and culture.</title>
        <authorList>
            <person name="Gilroy R."/>
            <person name="Ravi A."/>
            <person name="Getino M."/>
            <person name="Pursley I."/>
            <person name="Horton D.L."/>
            <person name="Alikhan N.F."/>
            <person name="Baker D."/>
            <person name="Gharbi K."/>
            <person name="Hall N."/>
            <person name="Watson M."/>
            <person name="Adriaenssens E.M."/>
            <person name="Foster-Nyarko E."/>
            <person name="Jarju S."/>
            <person name="Secka A."/>
            <person name="Antonio M."/>
            <person name="Oren A."/>
            <person name="Chaudhuri R.R."/>
            <person name="La Ragione R."/>
            <person name="Hildebrand F."/>
            <person name="Pallen M.J."/>
        </authorList>
    </citation>
    <scope>NUCLEOTIDE SEQUENCE</scope>
    <source>
        <strain evidence="9">ChiBcec15-1070</strain>
    </source>
</reference>
<dbReference type="Gene3D" id="1.10.8.10">
    <property type="entry name" value="DNA helicase RuvA subunit, C-terminal domain"/>
    <property type="match status" value="1"/>
</dbReference>
<feature type="domain" description="Holliday junction DNA helicase RuvA C-terminal" evidence="8">
    <location>
        <begin position="152"/>
        <end position="196"/>
    </location>
</feature>
<evidence type="ECO:0000256" key="4">
    <source>
        <dbReference type="ARBA" id="ARBA00023172"/>
    </source>
</evidence>
<dbReference type="SUPFAM" id="SSF47781">
    <property type="entry name" value="RuvA domain 2-like"/>
    <property type="match status" value="1"/>
</dbReference>
<dbReference type="CDD" id="cd14332">
    <property type="entry name" value="UBA_RuvA_C"/>
    <property type="match status" value="1"/>
</dbReference>
<dbReference type="InterPro" id="IPR012340">
    <property type="entry name" value="NA-bd_OB-fold"/>
</dbReference>
<keyword evidence="1 6" id="KW-0963">Cytoplasm</keyword>
<evidence type="ECO:0000313" key="10">
    <source>
        <dbReference type="Proteomes" id="UP000823926"/>
    </source>
</evidence>
<evidence type="ECO:0000256" key="3">
    <source>
        <dbReference type="ARBA" id="ARBA00023125"/>
    </source>
</evidence>
<dbReference type="SUPFAM" id="SSF46929">
    <property type="entry name" value="DNA helicase RuvA subunit, C-terminal domain"/>
    <property type="match status" value="1"/>
</dbReference>
<evidence type="ECO:0000256" key="6">
    <source>
        <dbReference type="HAMAP-Rule" id="MF_00031"/>
    </source>
</evidence>
<comment type="subcellular location">
    <subcellularLocation>
        <location evidence="6">Cytoplasm</location>
    </subcellularLocation>
</comment>
<dbReference type="GO" id="GO:0009378">
    <property type="term" value="F:four-way junction helicase activity"/>
    <property type="evidence" value="ECO:0007669"/>
    <property type="project" value="InterPro"/>
</dbReference>
<accession>A0A9D1QCC3</accession>
<feature type="domain" description="DNA helicase Holliday junction RuvA type" evidence="7">
    <location>
        <begin position="1"/>
        <end position="61"/>
    </location>
</feature>
<dbReference type="InterPro" id="IPR013849">
    <property type="entry name" value="DNA_helicase_Holl-junc_RuvA_I"/>
</dbReference>
<dbReference type="InterPro" id="IPR036267">
    <property type="entry name" value="RuvA_C_sf"/>
</dbReference>
<dbReference type="Gene3D" id="1.10.150.20">
    <property type="entry name" value="5' to 3' exonuclease, C-terminal subdomain"/>
    <property type="match status" value="1"/>
</dbReference>
<evidence type="ECO:0000256" key="5">
    <source>
        <dbReference type="ARBA" id="ARBA00023204"/>
    </source>
</evidence>
<evidence type="ECO:0000256" key="2">
    <source>
        <dbReference type="ARBA" id="ARBA00022763"/>
    </source>
</evidence>
<dbReference type="GO" id="GO:0005737">
    <property type="term" value="C:cytoplasm"/>
    <property type="evidence" value="ECO:0007669"/>
    <property type="project" value="UniProtKB-SubCell"/>
</dbReference>
<proteinExistence type="inferred from homology"/>
<evidence type="ECO:0000313" key="9">
    <source>
        <dbReference type="EMBL" id="HIW09913.1"/>
    </source>
</evidence>
<comment type="function">
    <text evidence="6">The RuvA-RuvB-RuvC complex processes Holliday junction (HJ) DNA during genetic recombination and DNA repair, while the RuvA-RuvB complex plays an important role in the rescue of blocked DNA replication forks via replication fork reversal (RFR). RuvA specifically binds to HJ cruciform DNA, conferring on it an open structure. The RuvB hexamer acts as an ATP-dependent pump, pulling dsDNA into and through the RuvAB complex. HJ branch migration allows RuvC to scan DNA until it finds its consensus sequence, where it cleaves and resolves the cruciform DNA.</text>
</comment>
<dbReference type="Gene3D" id="2.40.50.140">
    <property type="entry name" value="Nucleic acid-binding proteins"/>
    <property type="match status" value="1"/>
</dbReference>
<feature type="region of interest" description="Domain III" evidence="6">
    <location>
        <begin position="149"/>
        <end position="196"/>
    </location>
</feature>
<dbReference type="GO" id="GO:0006310">
    <property type="term" value="P:DNA recombination"/>
    <property type="evidence" value="ECO:0007669"/>
    <property type="project" value="UniProtKB-UniRule"/>
</dbReference>
<reference evidence="9" key="2">
    <citation type="submission" date="2021-04" db="EMBL/GenBank/DDBJ databases">
        <authorList>
            <person name="Gilroy R."/>
        </authorList>
    </citation>
    <scope>NUCLEOTIDE SEQUENCE</scope>
    <source>
        <strain evidence="9">ChiBcec15-1070</strain>
    </source>
</reference>
<comment type="similarity">
    <text evidence="6">Belongs to the RuvA family.</text>
</comment>
<dbReference type="Pfam" id="PF14520">
    <property type="entry name" value="HHH_5"/>
    <property type="match status" value="1"/>
</dbReference>
<dbReference type="GO" id="GO:0000400">
    <property type="term" value="F:four-way junction DNA binding"/>
    <property type="evidence" value="ECO:0007669"/>
    <property type="project" value="UniProtKB-UniRule"/>
</dbReference>
<keyword evidence="4 6" id="KW-0233">DNA recombination</keyword>
<comment type="caution">
    <text evidence="9">The sequence shown here is derived from an EMBL/GenBank/DDBJ whole genome shotgun (WGS) entry which is preliminary data.</text>
</comment>
<evidence type="ECO:0000259" key="8">
    <source>
        <dbReference type="Pfam" id="PF07499"/>
    </source>
</evidence>
<comment type="domain">
    <text evidence="6">Has three domains with a flexible linker between the domains II and III and assumes an 'L' shape. Domain III is highly mobile and contacts RuvB.</text>
</comment>
<dbReference type="Pfam" id="PF07499">
    <property type="entry name" value="RuvA_C"/>
    <property type="match status" value="1"/>
</dbReference>
<evidence type="ECO:0000256" key="1">
    <source>
        <dbReference type="ARBA" id="ARBA00022490"/>
    </source>
</evidence>
<dbReference type="EMBL" id="DXHL01000002">
    <property type="protein sequence ID" value="HIW09913.1"/>
    <property type="molecule type" value="Genomic_DNA"/>
</dbReference>
<sequence>MYEYIKGKITELTPTYVVLETGGIGYLLQISLQTYTALNSLTEATLYVHHIVREDAQLFFGFHQQKERELFRLLISVSGIGANTARIMLSSYGVEDMVQIISTGNISALKSVKGIGAKTAERAIVDLKNKVLNVAAISESTPGIFAEVAENIDEAVSALTILGYPKAACEKIVKSICRENPALTAEAIIRQALTQL</sequence>
<evidence type="ECO:0000259" key="7">
    <source>
        <dbReference type="Pfam" id="PF01330"/>
    </source>
</evidence>
<gene>
    <name evidence="6 9" type="primary">ruvA</name>
    <name evidence="9" type="ORF">H9888_00280</name>
</gene>
<name>A0A9D1QCC3_9BACT</name>
<dbReference type="HAMAP" id="MF_00031">
    <property type="entry name" value="DNA_HJ_migration_RuvA"/>
    <property type="match status" value="1"/>
</dbReference>
<keyword evidence="2 6" id="KW-0227">DNA damage</keyword>
<keyword evidence="3 6" id="KW-0238">DNA-binding</keyword>
<dbReference type="GO" id="GO:0006281">
    <property type="term" value="P:DNA repair"/>
    <property type="evidence" value="ECO:0007669"/>
    <property type="project" value="UniProtKB-UniRule"/>
</dbReference>
<dbReference type="InterPro" id="IPR000085">
    <property type="entry name" value="RuvA"/>
</dbReference>
<dbReference type="Pfam" id="PF01330">
    <property type="entry name" value="RuvA_N"/>
    <property type="match status" value="1"/>
</dbReference>
<comment type="subunit">
    <text evidence="6">Homotetramer. Forms an RuvA(8)-RuvB(12)-Holliday junction (HJ) complex. HJ DNA is sandwiched between 2 RuvA tetramers; dsDNA enters through RuvA and exits via RuvB. An RuvB hexamer assembles on each DNA strand where it exits the tetramer. Each RuvB hexamer is contacted by two RuvA subunits (via domain III) on 2 adjacent RuvB subunits; this complex drives branch migration. In the full resolvosome a probable DNA-RuvA(4)-RuvB(12)-RuvC(2) complex forms which resolves the HJ.</text>
</comment>
<dbReference type="SUPFAM" id="SSF50249">
    <property type="entry name" value="Nucleic acid-binding proteins"/>
    <property type="match status" value="1"/>
</dbReference>
<dbReference type="Proteomes" id="UP000823926">
    <property type="component" value="Unassembled WGS sequence"/>
</dbReference>
<comment type="caution">
    <text evidence="6">Lacks conserved residue(s) required for the propagation of feature annotation.</text>
</comment>
<dbReference type="GO" id="GO:0009379">
    <property type="term" value="C:Holliday junction helicase complex"/>
    <property type="evidence" value="ECO:0007669"/>
    <property type="project" value="InterPro"/>
</dbReference>
<organism evidence="9 10">
    <name type="scientific">Candidatus Rikenella faecigallinarum</name>
    <dbReference type="NCBI Taxonomy" id="2838745"/>
    <lineage>
        <taxon>Bacteria</taxon>
        <taxon>Pseudomonadati</taxon>
        <taxon>Bacteroidota</taxon>
        <taxon>Bacteroidia</taxon>
        <taxon>Bacteroidales</taxon>
        <taxon>Rikenellaceae</taxon>
        <taxon>Rikenella</taxon>
    </lineage>
</organism>
<dbReference type="NCBIfam" id="TIGR00084">
    <property type="entry name" value="ruvA"/>
    <property type="match status" value="1"/>
</dbReference>
<dbReference type="GO" id="GO:0005524">
    <property type="term" value="F:ATP binding"/>
    <property type="evidence" value="ECO:0007669"/>
    <property type="project" value="InterPro"/>
</dbReference>